<dbReference type="EMBL" id="CP107941">
    <property type="protein sequence ID" value="WUI83564.1"/>
    <property type="molecule type" value="Genomic_DNA"/>
</dbReference>
<keyword evidence="3" id="KW-1185">Reference proteome</keyword>
<proteinExistence type="predicted"/>
<organism evidence="2 3">
    <name type="scientific">Micromonospora zamorensis</name>
    <dbReference type="NCBI Taxonomy" id="709883"/>
    <lineage>
        <taxon>Bacteria</taxon>
        <taxon>Bacillati</taxon>
        <taxon>Actinomycetota</taxon>
        <taxon>Actinomycetes</taxon>
        <taxon>Micromonosporales</taxon>
        <taxon>Micromonosporaceae</taxon>
        <taxon>Micromonospora</taxon>
    </lineage>
</organism>
<evidence type="ECO:0000256" key="1">
    <source>
        <dbReference type="SAM" id="MobiDB-lite"/>
    </source>
</evidence>
<gene>
    <name evidence="2" type="ORF">OG375_04130</name>
</gene>
<evidence type="ECO:0000313" key="3">
    <source>
        <dbReference type="Proteomes" id="UP001346877"/>
    </source>
</evidence>
<feature type="region of interest" description="Disordered" evidence="1">
    <location>
        <begin position="242"/>
        <end position="269"/>
    </location>
</feature>
<protein>
    <submittedName>
        <fullName evidence="2">Uncharacterized protein</fullName>
    </submittedName>
</protein>
<sequence>MSRIANLNRRYAAAASVALNGVAIIAVGDPTGARLNAAVRRLLLAIRDDGPGAWDDLLGAAKALRWRLITQPQPASFNPLLVEMGEEVRRQVSRLRGAVADDEMLEELAAAAQVASETVSPIGAVLARSIKEAGPSGCVVVAASKPAQMALATWLSDFDTPVLTVGELDRSQPDVGQAFVVGPPRFYRSSLVTAPVLNVVKFFMPAWFSDRSIPRSPIAAYADGAIRIGAAVFVEGDISEPVNADGEGEVEEDFLPQPSWGGRKSAERLPGPDEVAARKVLLSGNLAIYLDDGDRIRALDPEQPPGERVVYTEVNAVRPGTYLLLRQGETERGALYRTALALLTSKGPAVDAAQKAWKEALARRLGLISFPEAVRELRARGVRTADRVRAWTDPALMRPAKDEDFDALLGWLEIPVQPTFGLATMLRRAHHQASANLRDQLEKAVSEADLSTMERHGHWRLDIGQEGVRGLLATRVLAISPQTEIVLRHDARVPFEDRSGQWLE</sequence>
<name>A0ABZ1PJC8_9ACTN</name>
<dbReference type="Proteomes" id="UP001346877">
    <property type="component" value="Chromosome"/>
</dbReference>
<dbReference type="RefSeq" id="WP_328372650.1">
    <property type="nucleotide sequence ID" value="NZ_CP107941.1"/>
</dbReference>
<reference evidence="2 3" key="1">
    <citation type="submission" date="2022-10" db="EMBL/GenBank/DDBJ databases">
        <title>The complete genomes of actinobacterial strains from the NBC collection.</title>
        <authorList>
            <person name="Joergensen T.S."/>
            <person name="Alvarez Arevalo M."/>
            <person name="Sterndorff E.B."/>
            <person name="Faurdal D."/>
            <person name="Vuksanovic O."/>
            <person name="Mourched A.-S."/>
            <person name="Charusanti P."/>
            <person name="Shaw S."/>
            <person name="Blin K."/>
            <person name="Weber T."/>
        </authorList>
    </citation>
    <scope>NUCLEOTIDE SEQUENCE [LARGE SCALE GENOMIC DNA]</scope>
    <source>
        <strain evidence="2 3">NBC_00396</strain>
    </source>
</reference>
<accession>A0ABZ1PJC8</accession>
<evidence type="ECO:0000313" key="2">
    <source>
        <dbReference type="EMBL" id="WUI83564.1"/>
    </source>
</evidence>